<dbReference type="Proteomes" id="UP000266861">
    <property type="component" value="Unassembled WGS sequence"/>
</dbReference>
<keyword evidence="2" id="KW-1185">Reference proteome</keyword>
<dbReference type="AlphaFoldDB" id="A0A397JZP0"/>
<evidence type="ECO:0000313" key="1">
    <source>
        <dbReference type="EMBL" id="RHZ89960.1"/>
    </source>
</evidence>
<evidence type="ECO:0008006" key="3">
    <source>
        <dbReference type="Google" id="ProtNLM"/>
    </source>
</evidence>
<organism evidence="1 2">
    <name type="scientific">Diversispora epigaea</name>
    <dbReference type="NCBI Taxonomy" id="1348612"/>
    <lineage>
        <taxon>Eukaryota</taxon>
        <taxon>Fungi</taxon>
        <taxon>Fungi incertae sedis</taxon>
        <taxon>Mucoromycota</taxon>
        <taxon>Glomeromycotina</taxon>
        <taxon>Glomeromycetes</taxon>
        <taxon>Diversisporales</taxon>
        <taxon>Diversisporaceae</taxon>
        <taxon>Diversispora</taxon>
    </lineage>
</organism>
<gene>
    <name evidence="1" type="ORF">Glove_9g259</name>
</gene>
<name>A0A397JZP0_9GLOM</name>
<comment type="caution">
    <text evidence="1">The sequence shown here is derived from an EMBL/GenBank/DDBJ whole genome shotgun (WGS) entry which is preliminary data.</text>
</comment>
<sequence length="204" mass="23989">MIKPNIASRIFEFILKYIYGGIVNVESVDTKTIYELMITVYELEFEELSKKLESYLIEAKASWFRTHFHSFIDFASLQELALISILKNDDLQMGEGKNEQLWDDLIQYLILSGEPIKTIILPARSILISTTLPSRENKSFSTIINDEHELIANRLYILYKTYEILGGYNPLEWDKYTKEISNFSQDSYCWCSNKDRHYEELQIL</sequence>
<protein>
    <recommendedName>
        <fullName evidence="3">BTB domain-containing protein</fullName>
    </recommendedName>
</protein>
<accession>A0A397JZP0</accession>
<evidence type="ECO:0000313" key="2">
    <source>
        <dbReference type="Proteomes" id="UP000266861"/>
    </source>
</evidence>
<proteinExistence type="predicted"/>
<reference evidence="1 2" key="1">
    <citation type="submission" date="2018-08" db="EMBL/GenBank/DDBJ databases">
        <title>Genome and evolution of the arbuscular mycorrhizal fungus Diversispora epigaea (formerly Glomus versiforme) and its bacterial endosymbionts.</title>
        <authorList>
            <person name="Sun X."/>
            <person name="Fei Z."/>
            <person name="Harrison M."/>
        </authorList>
    </citation>
    <scope>NUCLEOTIDE SEQUENCE [LARGE SCALE GENOMIC DNA]</scope>
    <source>
        <strain evidence="1 2">IT104</strain>
    </source>
</reference>
<dbReference type="EMBL" id="PQFF01000007">
    <property type="protein sequence ID" value="RHZ89960.1"/>
    <property type="molecule type" value="Genomic_DNA"/>
</dbReference>